<name>A0ABS3V6R3_9ACTN</name>
<evidence type="ECO:0000256" key="1">
    <source>
        <dbReference type="SAM" id="Coils"/>
    </source>
</evidence>
<feature type="region of interest" description="Disordered" evidence="2">
    <location>
        <begin position="409"/>
        <end position="443"/>
    </location>
</feature>
<dbReference type="Proteomes" id="UP000671399">
    <property type="component" value="Unassembled WGS sequence"/>
</dbReference>
<accession>A0ABS3V6R3</accession>
<keyword evidence="1" id="KW-0175">Coiled coil</keyword>
<sequence length="1384" mass="148712">MAVGDAPLLFGDELIEPAGHPERFTGRWRLVGAGLSNVWRYGDLQLDAASGRLLLRGPNGTGKTTALEALWPYLLDLNPQRLAAGKARPTSLSLLMREGAGGSRRRCGYLWLTLAAPADEGIHSYGVRLLFSESSSPAVRVLPFTVPGLPLHDVPLYGPGRAFLSDEQFRDVITGAGGTVFADEDAYVGNLATRLWRASERELIELANRVRAVRNPTLLGDVSPQAAAHALRDALPGVSDDVVAATAEALAESEATRTAFQRDRNAASALERFAEAWAGHVVDVVGATHKSVTDAMDAVDDAERKQRRASRNLDAAQEVQSRAAAKLDIVKKNAAQLDADVRALENSEPYKAAGRLGDLQARVEAEQGRAADALSGFRAAVDASRTRAGSLAATAAEILADIDNLADTASATDPQARPEQPVLTQTSRSRQPYPVGDQTVDPGPGAVVAVEKHRIEETAERWRALAAGHQTNGDQARLALTDRQETDCAEREAKRTATAAATARVQADREQQRLAGATNEARHAVITLLDGVNGWYTEYGKLETVVADARRNDVRDDGSWQAIDLNSLTADEPARTLADIDGIATLVTRAGEAAIAAIRLRVGTAVEEAKRLRLDAENLRAEGRQLRAGKLLPIPRPDWAGPAAEGQSFADAIEWHHSVTDPTKRALIENAMAVSGLLGASLQQDSVRTSAWHVEASGDLAEPSLAAVLVADPTHPDAVAADHVLRRIPLRDTCDPTIGPTGLVIGRDGTFSAGPLHGRPPGSHDPALLRPAEYIGAAQRRAAARKWADELDTQAGLLESEARRHDETAGHLASDADSIARAMRAFPPRVAAHAAEAARAVAATRVADARQEATDAEQKAAEQAETARALRLEWEQRTRTRGLPIEIDQLGSLRDNGERRAKELRKLATQLTDRFGARLARLIADVDDDRERNERLRQHHADTATTVQRAERSAADHRALVQAVGLEARAAVSKHAEVVAEREVLAGEMIRMRQEATDAQDAVRRRGFDLEQAQQRATDARPPVTAALRQLRTLLEVDGVPAVLFASGTVPSPADADTVIAAVGQALPGRRTTSRRILRERYDSCRAELAGLWTLDPGDTVDNLDTYHLTHDSIGYTPPTAADAGLRLRDRAQAALDRAEESALREFVIGRLPLAIGTAWVSIEDWVKDVNRKMQKAAASSGVGVRIAKSLAKDLSAAELTVHRLACKGSVLTADQQAEVGEALQALIAGADGATMAEKLTNAIDVRGWLDIWYEIVRPDGQVSRWTSKTGLSGGERRLVVLAPMLAAIAAYYDQLDIAGLRLAALDEVPAEVDERGREGLARYIAELDLDLICTSYLWDGAPGAWDGIDAWDLEAGPDTTVVAFPMLVRGASPLPGDPFEQPA</sequence>
<reference evidence="3 4" key="1">
    <citation type="submission" date="2021-03" db="EMBL/GenBank/DDBJ databases">
        <authorList>
            <person name="Lee D.-H."/>
        </authorList>
    </citation>
    <scope>NUCLEOTIDE SEQUENCE [LARGE SCALE GENOMIC DNA]</scope>
    <source>
        <strain evidence="3 4">MMS20-R2-23</strain>
    </source>
</reference>
<evidence type="ECO:0008006" key="5">
    <source>
        <dbReference type="Google" id="ProtNLM"/>
    </source>
</evidence>
<evidence type="ECO:0000313" key="4">
    <source>
        <dbReference type="Proteomes" id="UP000671399"/>
    </source>
</evidence>
<comment type="caution">
    <text evidence="3">The sequence shown here is derived from an EMBL/GenBank/DDBJ whole genome shotgun (WGS) entry which is preliminary data.</text>
</comment>
<proteinExistence type="predicted"/>
<evidence type="ECO:0000256" key="2">
    <source>
        <dbReference type="SAM" id="MobiDB-lite"/>
    </source>
</evidence>
<evidence type="ECO:0000313" key="3">
    <source>
        <dbReference type="EMBL" id="MBO4161222.1"/>
    </source>
</evidence>
<dbReference type="InterPro" id="IPR027417">
    <property type="entry name" value="P-loop_NTPase"/>
</dbReference>
<feature type="coiled-coil region" evidence="1">
    <location>
        <begin position="839"/>
        <end position="939"/>
    </location>
</feature>
<organism evidence="3 4">
    <name type="scientific">Micromonospora antibiotica</name>
    <dbReference type="NCBI Taxonomy" id="2807623"/>
    <lineage>
        <taxon>Bacteria</taxon>
        <taxon>Bacillati</taxon>
        <taxon>Actinomycetota</taxon>
        <taxon>Actinomycetes</taxon>
        <taxon>Micromonosporales</taxon>
        <taxon>Micromonosporaceae</taxon>
        <taxon>Micromonospora</taxon>
    </lineage>
</organism>
<dbReference type="Pfam" id="PF13558">
    <property type="entry name" value="SbcC_Walker_B"/>
    <property type="match status" value="1"/>
</dbReference>
<feature type="coiled-coil region" evidence="1">
    <location>
        <begin position="292"/>
        <end position="347"/>
    </location>
</feature>
<dbReference type="SUPFAM" id="SSF52540">
    <property type="entry name" value="P-loop containing nucleoside triphosphate hydrolases"/>
    <property type="match status" value="1"/>
</dbReference>
<keyword evidence="4" id="KW-1185">Reference proteome</keyword>
<dbReference type="RefSeq" id="WP_208566899.1">
    <property type="nucleotide sequence ID" value="NZ_JAGFWR010000004.1"/>
</dbReference>
<gene>
    <name evidence="3" type="ORF">JQN83_10405</name>
</gene>
<dbReference type="EMBL" id="JAGFWR010000004">
    <property type="protein sequence ID" value="MBO4161222.1"/>
    <property type="molecule type" value="Genomic_DNA"/>
</dbReference>
<protein>
    <recommendedName>
        <fullName evidence="5">TIGR02680 family protein</fullName>
    </recommendedName>
</protein>